<protein>
    <recommendedName>
        <fullName evidence="7">AB hydrolase-1 domain-containing protein</fullName>
    </recommendedName>
</protein>
<keyword evidence="3" id="KW-0378">Hydrolase</keyword>
<feature type="domain" description="AB hydrolase-1" evidence="7">
    <location>
        <begin position="10"/>
        <end position="295"/>
    </location>
</feature>
<organism evidence="8 9">
    <name type="scientific">Ignelater luminosus</name>
    <name type="common">Cucubano</name>
    <name type="synonym">Pyrophorus luminosus</name>
    <dbReference type="NCBI Taxonomy" id="2038154"/>
    <lineage>
        <taxon>Eukaryota</taxon>
        <taxon>Metazoa</taxon>
        <taxon>Ecdysozoa</taxon>
        <taxon>Arthropoda</taxon>
        <taxon>Hexapoda</taxon>
        <taxon>Insecta</taxon>
        <taxon>Pterygota</taxon>
        <taxon>Neoptera</taxon>
        <taxon>Endopterygota</taxon>
        <taxon>Coleoptera</taxon>
        <taxon>Polyphaga</taxon>
        <taxon>Elateriformia</taxon>
        <taxon>Elateroidea</taxon>
        <taxon>Elateridae</taxon>
        <taxon>Agrypninae</taxon>
        <taxon>Pyrophorini</taxon>
        <taxon>Ignelater</taxon>
    </lineage>
</organism>
<sequence length="318" mass="36107">MEPMVNKSSSLYNNYFLAFLLSDAGYDVWLGNYRGTEYSEGHVNLTVFDKRYWDFSFDEIGLIDIPAMLEVVQKETGRKGDIIFIGHSLGTTIGLVYASSFPEEAKRILKLFVLISPAAPLTNMISPYRLLAPFRDIILSVIESNDLIRITSHATALKSITKLICLESPVLMKRCLQAINLFYGPLHQMPPDTVPVFLNQFPAGTSTKVVKHAADMVLDHFGKYDYGWQNMARYGTFLPPAYNVSVIEVPTFLMYAVNDWACTKKDALSLFDRLSPSAKIYGLFEVNVKYFNHIDFLFGKNVKSLAYDRLLNFLERLD</sequence>
<comment type="similarity">
    <text evidence="1">Belongs to the AB hydrolase superfamily. Lipase family.</text>
</comment>
<dbReference type="InterPro" id="IPR029058">
    <property type="entry name" value="AB_hydrolase_fold"/>
</dbReference>
<dbReference type="GO" id="GO:0016042">
    <property type="term" value="P:lipid catabolic process"/>
    <property type="evidence" value="ECO:0007669"/>
    <property type="project" value="UniProtKB-KW"/>
</dbReference>
<evidence type="ECO:0000259" key="7">
    <source>
        <dbReference type="Pfam" id="PF00561"/>
    </source>
</evidence>
<comment type="caution">
    <text evidence="8">The sequence shown here is derived from an EMBL/GenBank/DDBJ whole genome shotgun (WGS) entry which is preliminary data.</text>
</comment>
<evidence type="ECO:0000256" key="5">
    <source>
        <dbReference type="ARBA" id="ARBA00023098"/>
    </source>
</evidence>
<dbReference type="Proteomes" id="UP000801492">
    <property type="component" value="Unassembled WGS sequence"/>
</dbReference>
<evidence type="ECO:0000256" key="2">
    <source>
        <dbReference type="ARBA" id="ARBA00022729"/>
    </source>
</evidence>
<proteinExistence type="inferred from homology"/>
<dbReference type="OrthoDB" id="6130531at2759"/>
<evidence type="ECO:0000256" key="4">
    <source>
        <dbReference type="ARBA" id="ARBA00022963"/>
    </source>
</evidence>
<name>A0A8K0D5Z1_IGNLU</name>
<dbReference type="EMBL" id="VTPC01003860">
    <property type="protein sequence ID" value="KAF2897911.1"/>
    <property type="molecule type" value="Genomic_DNA"/>
</dbReference>
<keyword evidence="4" id="KW-0442">Lipid degradation</keyword>
<keyword evidence="6" id="KW-0325">Glycoprotein</keyword>
<accession>A0A8K0D5Z1</accession>
<evidence type="ECO:0000256" key="1">
    <source>
        <dbReference type="ARBA" id="ARBA00010701"/>
    </source>
</evidence>
<dbReference type="SUPFAM" id="SSF53474">
    <property type="entry name" value="alpha/beta-Hydrolases"/>
    <property type="match status" value="1"/>
</dbReference>
<dbReference type="Pfam" id="PF00561">
    <property type="entry name" value="Abhydrolase_1"/>
    <property type="match status" value="1"/>
</dbReference>
<dbReference type="FunFam" id="3.40.50.1820:FF:000057">
    <property type="entry name" value="Lipase"/>
    <property type="match status" value="1"/>
</dbReference>
<dbReference type="PANTHER" id="PTHR11005">
    <property type="entry name" value="LYSOSOMAL ACID LIPASE-RELATED"/>
    <property type="match status" value="1"/>
</dbReference>
<keyword evidence="5" id="KW-0443">Lipid metabolism</keyword>
<dbReference type="GO" id="GO:0016787">
    <property type="term" value="F:hydrolase activity"/>
    <property type="evidence" value="ECO:0007669"/>
    <property type="project" value="UniProtKB-KW"/>
</dbReference>
<dbReference type="AlphaFoldDB" id="A0A8K0D5Z1"/>
<evidence type="ECO:0000256" key="6">
    <source>
        <dbReference type="ARBA" id="ARBA00023180"/>
    </source>
</evidence>
<keyword evidence="2" id="KW-0732">Signal</keyword>
<evidence type="ECO:0000313" key="8">
    <source>
        <dbReference type="EMBL" id="KAF2897911.1"/>
    </source>
</evidence>
<dbReference type="Gene3D" id="3.40.50.1820">
    <property type="entry name" value="alpha/beta hydrolase"/>
    <property type="match status" value="1"/>
</dbReference>
<gene>
    <name evidence="8" type="ORF">ILUMI_08263</name>
</gene>
<reference evidence="8" key="1">
    <citation type="submission" date="2019-08" db="EMBL/GenBank/DDBJ databases">
        <title>The genome of the North American firefly Photinus pyralis.</title>
        <authorList>
            <consortium name="Photinus pyralis genome working group"/>
            <person name="Fallon T.R."/>
            <person name="Sander Lower S.E."/>
            <person name="Weng J.-K."/>
        </authorList>
    </citation>
    <scope>NUCLEOTIDE SEQUENCE</scope>
    <source>
        <strain evidence="8">TRF0915ILg1</strain>
        <tissue evidence="8">Whole body</tissue>
    </source>
</reference>
<dbReference type="InterPro" id="IPR000073">
    <property type="entry name" value="AB_hydrolase_1"/>
</dbReference>
<keyword evidence="9" id="KW-1185">Reference proteome</keyword>
<evidence type="ECO:0000256" key="3">
    <source>
        <dbReference type="ARBA" id="ARBA00022801"/>
    </source>
</evidence>
<evidence type="ECO:0000313" key="9">
    <source>
        <dbReference type="Proteomes" id="UP000801492"/>
    </source>
</evidence>